<dbReference type="GO" id="GO:0005524">
    <property type="term" value="F:ATP binding"/>
    <property type="evidence" value="ECO:0007669"/>
    <property type="project" value="UniProtKB-UniRule"/>
</dbReference>
<comment type="cofactor">
    <cofactor evidence="2">
        <name>K(+)</name>
        <dbReference type="ChEBI" id="CHEBI:29103"/>
    </cofactor>
</comment>
<dbReference type="HAMAP" id="MF_01274">
    <property type="entry name" value="Pantothen_kinase_3"/>
    <property type="match status" value="1"/>
</dbReference>
<evidence type="ECO:0000256" key="7">
    <source>
        <dbReference type="ARBA" id="ARBA00022490"/>
    </source>
</evidence>
<evidence type="ECO:0000256" key="8">
    <source>
        <dbReference type="ARBA" id="ARBA00022679"/>
    </source>
</evidence>
<reference evidence="17 18" key="1">
    <citation type="journal article" date="2012" name="J. Bacteriol.">
        <title>Genome Sequence of Gallaecimonas xiamenensis Type Strain 3-C-1.</title>
        <authorList>
            <person name="Lai Q."/>
            <person name="Wang L."/>
            <person name="Wang W."/>
            <person name="Shao Z."/>
        </authorList>
    </citation>
    <scope>NUCLEOTIDE SEQUENCE [LARGE SCALE GENOMIC DNA]</scope>
    <source>
        <strain evidence="17 18">3-C-1</strain>
    </source>
</reference>
<dbReference type="OrthoDB" id="9781305at2"/>
<protein>
    <recommendedName>
        <fullName evidence="15 16">Type III pantothenate kinase</fullName>
        <ecNumber evidence="6 16">2.7.1.33</ecNumber>
    </recommendedName>
    <alternativeName>
        <fullName evidence="16">PanK-III</fullName>
    </alternativeName>
    <alternativeName>
        <fullName evidence="16">Pantothenic acid kinase</fullName>
    </alternativeName>
</protein>
<keyword evidence="10 16" id="KW-0418">Kinase</keyword>
<feature type="binding site" evidence="16">
    <location>
        <position position="89"/>
    </location>
    <ligand>
        <name>substrate</name>
    </ligand>
</feature>
<evidence type="ECO:0000256" key="9">
    <source>
        <dbReference type="ARBA" id="ARBA00022741"/>
    </source>
</evidence>
<comment type="similarity">
    <text evidence="14 16">Belongs to the type III pantothenate kinase family.</text>
</comment>
<keyword evidence="11 16" id="KW-0067">ATP-binding</keyword>
<feature type="binding site" evidence="16">
    <location>
        <position position="118"/>
    </location>
    <ligand>
        <name>K(+)</name>
        <dbReference type="ChEBI" id="CHEBI:29103"/>
    </ligand>
</feature>
<feature type="active site" description="Proton acceptor" evidence="16">
    <location>
        <position position="98"/>
    </location>
</feature>
<dbReference type="RefSeq" id="WP_008486875.1">
    <property type="nucleotide sequence ID" value="NZ_AMRI01000051.1"/>
</dbReference>
<dbReference type="SUPFAM" id="SSF53067">
    <property type="entry name" value="Actin-like ATPase domain"/>
    <property type="match status" value="2"/>
</dbReference>
<comment type="catalytic activity">
    <reaction evidence="1 16">
        <text>(R)-pantothenate + ATP = (R)-4'-phosphopantothenate + ADP + H(+)</text>
        <dbReference type="Rhea" id="RHEA:16373"/>
        <dbReference type="ChEBI" id="CHEBI:10986"/>
        <dbReference type="ChEBI" id="CHEBI:15378"/>
        <dbReference type="ChEBI" id="CHEBI:29032"/>
        <dbReference type="ChEBI" id="CHEBI:30616"/>
        <dbReference type="ChEBI" id="CHEBI:456216"/>
        <dbReference type="EC" id="2.7.1.33"/>
    </reaction>
</comment>
<feature type="binding site" evidence="16">
    <location>
        <begin position="7"/>
        <end position="14"/>
    </location>
    <ligand>
        <name>ATP</name>
        <dbReference type="ChEBI" id="CHEBI:30616"/>
    </ligand>
</feature>
<keyword evidence="8 16" id="KW-0808">Transferase</keyword>
<proteinExistence type="inferred from homology"/>
<evidence type="ECO:0000256" key="14">
    <source>
        <dbReference type="ARBA" id="ARBA00038036"/>
    </source>
</evidence>
<evidence type="ECO:0000256" key="13">
    <source>
        <dbReference type="ARBA" id="ARBA00022993"/>
    </source>
</evidence>
<dbReference type="CDD" id="cd24015">
    <property type="entry name" value="ASKHA_NBD_PanK-III"/>
    <property type="match status" value="1"/>
</dbReference>
<comment type="pathway">
    <text evidence="4 16">Cofactor biosynthesis; coenzyme A biosynthesis; CoA from (R)-pantothenate: step 1/5.</text>
</comment>
<evidence type="ECO:0000256" key="11">
    <source>
        <dbReference type="ARBA" id="ARBA00022840"/>
    </source>
</evidence>
<comment type="function">
    <text evidence="16">Catalyzes the phosphorylation of pantothenate (Pan), the first step in CoA biosynthesis.</text>
</comment>
<evidence type="ECO:0000256" key="6">
    <source>
        <dbReference type="ARBA" id="ARBA00012102"/>
    </source>
</evidence>
<keyword evidence="12 16" id="KW-0630">Potassium</keyword>
<accession>K2JPQ1</accession>
<dbReference type="PATRIC" id="fig|745411.4.peg.3738"/>
<comment type="subunit">
    <text evidence="5 16">Homodimer.</text>
</comment>
<dbReference type="Proteomes" id="UP000006755">
    <property type="component" value="Unassembled WGS sequence"/>
</dbReference>
<name>K2JPQ1_9GAMM</name>
<evidence type="ECO:0000256" key="5">
    <source>
        <dbReference type="ARBA" id="ARBA00011738"/>
    </source>
</evidence>
<dbReference type="Pfam" id="PF03309">
    <property type="entry name" value="Pan_kinase"/>
    <property type="match status" value="1"/>
</dbReference>
<dbReference type="NCBIfam" id="TIGR00671">
    <property type="entry name" value="baf"/>
    <property type="match status" value="1"/>
</dbReference>
<dbReference type="STRING" id="745411.B3C1_19103"/>
<sequence>MTALLVEVGNSYLKAALGTQDGIRPLGRFAHEELDMLTALLPRNLEQLLFASVSQEGVAEALHRFAERQGLRCQRVISEAEAFGLRSAYGEPWRLGVDRWLAMLAGFHSTKGACLVLDIGTAATADLVAANGQHLGGWIAPGFRMMTQAVLSGTAKVADLASGEGELVFGPNTGLGLHHGCQAMVSGFVKEAVLLAEQQLGQRPAVLLTGGGLRHLPPSLLAQGEVRTDLVLEGLALYC</sequence>
<keyword evidence="9 16" id="KW-0547">Nucleotide-binding</keyword>
<feature type="binding site" evidence="16">
    <location>
        <begin position="96"/>
        <end position="99"/>
    </location>
    <ligand>
        <name>substrate</name>
    </ligand>
</feature>
<comment type="subcellular location">
    <subcellularLocation>
        <location evidence="3 16">Cytoplasm</location>
    </subcellularLocation>
</comment>
<dbReference type="GO" id="GO:0046872">
    <property type="term" value="F:metal ion binding"/>
    <property type="evidence" value="ECO:0007669"/>
    <property type="project" value="UniProtKB-KW"/>
</dbReference>
<dbReference type="EMBL" id="AMRI01000051">
    <property type="protein sequence ID" value="EKE67200.1"/>
    <property type="molecule type" value="Genomic_DNA"/>
</dbReference>
<evidence type="ECO:0000256" key="4">
    <source>
        <dbReference type="ARBA" id="ARBA00005225"/>
    </source>
</evidence>
<organism evidence="17 18">
    <name type="scientific">Gallaecimonas xiamenensis 3-C-1</name>
    <dbReference type="NCBI Taxonomy" id="745411"/>
    <lineage>
        <taxon>Bacteria</taxon>
        <taxon>Pseudomonadati</taxon>
        <taxon>Pseudomonadota</taxon>
        <taxon>Gammaproteobacteria</taxon>
        <taxon>Enterobacterales</taxon>
        <taxon>Gallaecimonadaceae</taxon>
        <taxon>Gallaecimonas</taxon>
    </lineage>
</organism>
<evidence type="ECO:0000313" key="18">
    <source>
        <dbReference type="Proteomes" id="UP000006755"/>
    </source>
</evidence>
<dbReference type="GO" id="GO:0005737">
    <property type="term" value="C:cytoplasm"/>
    <property type="evidence" value="ECO:0007669"/>
    <property type="project" value="UniProtKB-SubCell"/>
</dbReference>
<evidence type="ECO:0000256" key="1">
    <source>
        <dbReference type="ARBA" id="ARBA00001206"/>
    </source>
</evidence>
<evidence type="ECO:0000256" key="12">
    <source>
        <dbReference type="ARBA" id="ARBA00022958"/>
    </source>
</evidence>
<evidence type="ECO:0000256" key="10">
    <source>
        <dbReference type="ARBA" id="ARBA00022777"/>
    </source>
</evidence>
<evidence type="ECO:0000256" key="16">
    <source>
        <dbReference type="HAMAP-Rule" id="MF_01274"/>
    </source>
</evidence>
<dbReference type="GO" id="GO:0004594">
    <property type="term" value="F:pantothenate kinase activity"/>
    <property type="evidence" value="ECO:0007669"/>
    <property type="project" value="UniProtKB-UniRule"/>
</dbReference>
<dbReference type="PANTHER" id="PTHR34265">
    <property type="entry name" value="TYPE III PANTOTHENATE KINASE"/>
    <property type="match status" value="1"/>
</dbReference>
<keyword evidence="13 16" id="KW-0173">Coenzyme A biosynthesis</keyword>
<dbReference type="AlphaFoldDB" id="K2JPQ1"/>
<evidence type="ECO:0000256" key="3">
    <source>
        <dbReference type="ARBA" id="ARBA00004496"/>
    </source>
</evidence>
<gene>
    <name evidence="16" type="primary">coaX</name>
    <name evidence="17" type="ORF">B3C1_19103</name>
</gene>
<keyword evidence="16" id="KW-0479">Metal-binding</keyword>
<dbReference type="Gene3D" id="3.30.420.40">
    <property type="match status" value="2"/>
</dbReference>
<dbReference type="eggNOG" id="COG1521">
    <property type="taxonomic scope" value="Bacteria"/>
</dbReference>
<comment type="caution">
    <text evidence="17">The sequence shown here is derived from an EMBL/GenBank/DDBJ whole genome shotgun (WGS) entry which is preliminary data.</text>
</comment>
<dbReference type="UniPathway" id="UPA00241">
    <property type="reaction ID" value="UER00352"/>
</dbReference>
<keyword evidence="18" id="KW-1185">Reference proteome</keyword>
<dbReference type="InterPro" id="IPR004619">
    <property type="entry name" value="Type_III_PanK"/>
</dbReference>
<keyword evidence="7 16" id="KW-0963">Cytoplasm</keyword>
<evidence type="ECO:0000256" key="2">
    <source>
        <dbReference type="ARBA" id="ARBA00001958"/>
    </source>
</evidence>
<dbReference type="PANTHER" id="PTHR34265:SF1">
    <property type="entry name" value="TYPE III PANTOTHENATE KINASE"/>
    <property type="match status" value="1"/>
</dbReference>
<feature type="binding site" evidence="16">
    <location>
        <position position="173"/>
    </location>
    <ligand>
        <name>substrate</name>
    </ligand>
</feature>
<dbReference type="GO" id="GO:0015937">
    <property type="term" value="P:coenzyme A biosynthetic process"/>
    <property type="evidence" value="ECO:0007669"/>
    <property type="project" value="UniProtKB-UniRule"/>
</dbReference>
<evidence type="ECO:0000313" key="17">
    <source>
        <dbReference type="EMBL" id="EKE67200.1"/>
    </source>
</evidence>
<comment type="cofactor">
    <cofactor evidence="16">
        <name>NH4(+)</name>
        <dbReference type="ChEBI" id="CHEBI:28938"/>
    </cofactor>
    <cofactor evidence="16">
        <name>K(+)</name>
        <dbReference type="ChEBI" id="CHEBI:29103"/>
    </cofactor>
    <text evidence="16">A monovalent cation. Ammonium or potassium.</text>
</comment>
<dbReference type="EC" id="2.7.1.33" evidence="6 16"/>
<dbReference type="InterPro" id="IPR043129">
    <property type="entry name" value="ATPase_NBD"/>
</dbReference>
<evidence type="ECO:0000256" key="15">
    <source>
        <dbReference type="ARBA" id="ARBA00040883"/>
    </source>
</evidence>
<feature type="binding site" evidence="16">
    <location>
        <position position="121"/>
    </location>
    <ligand>
        <name>ATP</name>
        <dbReference type="ChEBI" id="CHEBI:30616"/>
    </ligand>
</feature>